<comment type="caution">
    <text evidence="9">The sequence shown here is derived from an EMBL/GenBank/DDBJ whole genome shotgun (WGS) entry which is preliminary data.</text>
</comment>
<dbReference type="RefSeq" id="WP_018663757.1">
    <property type="nucleotide sequence ID" value="NZ_HF952018.1"/>
</dbReference>
<dbReference type="GO" id="GO:0006605">
    <property type="term" value="P:protein targeting"/>
    <property type="evidence" value="ECO:0007669"/>
    <property type="project" value="UniProtKB-UniRule"/>
</dbReference>
<proteinExistence type="inferred from homology"/>
<keyword evidence="2 8" id="KW-0813">Transport</keyword>
<dbReference type="GO" id="GO:0009306">
    <property type="term" value="P:protein secretion"/>
    <property type="evidence" value="ECO:0007669"/>
    <property type="project" value="UniProtKB-UniRule"/>
</dbReference>
<gene>
    <name evidence="8" type="primary">secE</name>
    <name evidence="9" type="ORF">TCEL_01124</name>
</gene>
<feature type="transmembrane region" description="Helical" evidence="8">
    <location>
        <begin position="38"/>
        <end position="59"/>
    </location>
</feature>
<evidence type="ECO:0000313" key="9">
    <source>
        <dbReference type="EMBL" id="CDF58905.1"/>
    </source>
</evidence>
<name>R7RUA2_9CLOT</name>
<accession>R7RUA2</accession>
<dbReference type="Proteomes" id="UP000014923">
    <property type="component" value="Unassembled WGS sequence"/>
</dbReference>
<evidence type="ECO:0000256" key="4">
    <source>
        <dbReference type="ARBA" id="ARBA00022927"/>
    </source>
</evidence>
<dbReference type="GO" id="GO:0043952">
    <property type="term" value="P:protein transport by the Sec complex"/>
    <property type="evidence" value="ECO:0007669"/>
    <property type="project" value="UniProtKB-UniRule"/>
</dbReference>
<organism evidence="9 10">
    <name type="scientific">Thermobrachium celere DSM 8682</name>
    <dbReference type="NCBI Taxonomy" id="941824"/>
    <lineage>
        <taxon>Bacteria</taxon>
        <taxon>Bacillati</taxon>
        <taxon>Bacillota</taxon>
        <taxon>Clostridia</taxon>
        <taxon>Eubacteriales</taxon>
        <taxon>Clostridiaceae</taxon>
        <taxon>Thermobrachium</taxon>
    </lineage>
</organism>
<sequence>MAAKTNGVISYFKDIKAEFKKITWPTWEDVKESTIKTLVVMLFFTLVITVYDSVFSNILKGVLNYFK</sequence>
<dbReference type="HAMAP" id="MF_00422">
    <property type="entry name" value="SecE"/>
    <property type="match status" value="1"/>
</dbReference>
<comment type="similarity">
    <text evidence="8">Belongs to the SecE/SEC61-gamma family.</text>
</comment>
<evidence type="ECO:0000256" key="1">
    <source>
        <dbReference type="ARBA" id="ARBA00004370"/>
    </source>
</evidence>
<dbReference type="GO" id="GO:0005886">
    <property type="term" value="C:plasma membrane"/>
    <property type="evidence" value="ECO:0007669"/>
    <property type="project" value="UniProtKB-SubCell"/>
</dbReference>
<keyword evidence="4 8" id="KW-0653">Protein transport</keyword>
<evidence type="ECO:0000313" key="10">
    <source>
        <dbReference type="Proteomes" id="UP000014923"/>
    </source>
</evidence>
<evidence type="ECO:0000256" key="6">
    <source>
        <dbReference type="ARBA" id="ARBA00023010"/>
    </source>
</evidence>
<keyword evidence="5 8" id="KW-1133">Transmembrane helix</keyword>
<comment type="function">
    <text evidence="8">Essential subunit of the Sec protein translocation channel SecYEG. Clamps together the 2 halves of SecY. May contact the channel plug during translocation.</text>
</comment>
<dbReference type="Pfam" id="PF00584">
    <property type="entry name" value="SecE"/>
    <property type="match status" value="1"/>
</dbReference>
<dbReference type="InterPro" id="IPR001901">
    <property type="entry name" value="Translocase_SecE/Sec61-g"/>
</dbReference>
<dbReference type="EMBL" id="CAVN010000102">
    <property type="protein sequence ID" value="CDF58905.1"/>
    <property type="molecule type" value="Genomic_DNA"/>
</dbReference>
<keyword evidence="3 8" id="KW-0812">Transmembrane</keyword>
<dbReference type="HOGENOM" id="CLU_113663_5_1_9"/>
<protein>
    <recommendedName>
        <fullName evidence="8">Protein translocase subunit SecE</fullName>
    </recommendedName>
</protein>
<dbReference type="GO" id="GO:0065002">
    <property type="term" value="P:intracellular protein transmembrane transport"/>
    <property type="evidence" value="ECO:0007669"/>
    <property type="project" value="UniProtKB-UniRule"/>
</dbReference>
<evidence type="ECO:0000256" key="2">
    <source>
        <dbReference type="ARBA" id="ARBA00022448"/>
    </source>
</evidence>
<comment type="subunit">
    <text evidence="8">Component of the Sec protein translocase complex. Heterotrimer consisting of SecY, SecE and SecG subunits. The heterotrimers can form oligomers, although 1 heterotrimer is thought to be able to translocate proteins. Interacts with the ribosome. Interacts with SecDF, and other proteins may be involved. Interacts with SecA.</text>
</comment>
<evidence type="ECO:0000256" key="3">
    <source>
        <dbReference type="ARBA" id="ARBA00022692"/>
    </source>
</evidence>
<evidence type="ECO:0000256" key="8">
    <source>
        <dbReference type="HAMAP-Rule" id="MF_00422"/>
    </source>
</evidence>
<keyword evidence="7 8" id="KW-0472">Membrane</keyword>
<evidence type="ECO:0000256" key="7">
    <source>
        <dbReference type="ARBA" id="ARBA00023136"/>
    </source>
</evidence>
<comment type="subcellular location">
    <subcellularLocation>
        <location evidence="8">Cell membrane</location>
        <topology evidence="8">Single-pass membrane protein</topology>
    </subcellularLocation>
    <subcellularLocation>
        <location evidence="1">Membrane</location>
    </subcellularLocation>
</comment>
<dbReference type="InterPro" id="IPR005807">
    <property type="entry name" value="SecE_bac"/>
</dbReference>
<keyword evidence="8" id="KW-1003">Cell membrane</keyword>
<evidence type="ECO:0000256" key="5">
    <source>
        <dbReference type="ARBA" id="ARBA00022989"/>
    </source>
</evidence>
<reference evidence="9" key="1">
    <citation type="submission" date="2013-03" db="EMBL/GenBank/DDBJ databases">
        <title>Draft genome sequence of the hydrogen-ethanol-producing anaerobic alkalithermophilic Caloramator celere.</title>
        <authorList>
            <person name="Ciranna A."/>
            <person name="Larjo A."/>
            <person name="Kivisto A."/>
            <person name="Santala V."/>
            <person name="Roos C."/>
            <person name="Karp M."/>
        </authorList>
    </citation>
    <scope>NUCLEOTIDE SEQUENCE [LARGE SCALE GENOMIC DNA]</scope>
    <source>
        <strain evidence="9">DSM 8682</strain>
    </source>
</reference>
<dbReference type="OrthoDB" id="9799073at2"/>
<dbReference type="NCBIfam" id="TIGR00964">
    <property type="entry name" value="secE_bact"/>
    <property type="match status" value="1"/>
</dbReference>
<dbReference type="AlphaFoldDB" id="R7RUA2"/>
<dbReference type="InterPro" id="IPR038379">
    <property type="entry name" value="SecE_sf"/>
</dbReference>
<keyword evidence="6 8" id="KW-0811">Translocation</keyword>
<keyword evidence="10" id="KW-1185">Reference proteome</keyword>
<dbReference type="GO" id="GO:0008320">
    <property type="term" value="F:protein transmembrane transporter activity"/>
    <property type="evidence" value="ECO:0007669"/>
    <property type="project" value="UniProtKB-UniRule"/>
</dbReference>
<dbReference type="Gene3D" id="1.20.5.1030">
    <property type="entry name" value="Preprotein translocase secy subunit"/>
    <property type="match status" value="1"/>
</dbReference>